<dbReference type="PANTHER" id="PTHR45287">
    <property type="entry name" value="OS03G0691500 PROTEIN"/>
    <property type="match status" value="1"/>
</dbReference>
<feature type="coiled-coil region" evidence="1">
    <location>
        <begin position="382"/>
        <end position="440"/>
    </location>
</feature>
<reference evidence="2" key="1">
    <citation type="submission" date="2023-10" db="EMBL/GenBank/DDBJ databases">
        <title>Chromosome-level genome of the transformable northern wattle, Acacia crassicarpa.</title>
        <authorList>
            <person name="Massaro I."/>
            <person name="Sinha N.R."/>
            <person name="Poethig S."/>
            <person name="Leichty A.R."/>
        </authorList>
    </citation>
    <scope>NUCLEOTIDE SEQUENCE</scope>
    <source>
        <strain evidence="2">Acra3RX</strain>
        <tissue evidence="2">Leaf</tissue>
    </source>
</reference>
<dbReference type="AlphaFoldDB" id="A0AAE1K182"/>
<feature type="coiled-coil region" evidence="1">
    <location>
        <begin position="1"/>
        <end position="70"/>
    </location>
</feature>
<dbReference type="InterPro" id="IPR040262">
    <property type="entry name" value="At4g38062-like"/>
</dbReference>
<gene>
    <name evidence="2" type="ORF">QN277_028561</name>
</gene>
<comment type="caution">
    <text evidence="2">The sequence shown here is derived from an EMBL/GenBank/DDBJ whole genome shotgun (WGS) entry which is preliminary data.</text>
</comment>
<organism evidence="2 3">
    <name type="scientific">Acacia crassicarpa</name>
    <name type="common">northern wattle</name>
    <dbReference type="NCBI Taxonomy" id="499986"/>
    <lineage>
        <taxon>Eukaryota</taxon>
        <taxon>Viridiplantae</taxon>
        <taxon>Streptophyta</taxon>
        <taxon>Embryophyta</taxon>
        <taxon>Tracheophyta</taxon>
        <taxon>Spermatophyta</taxon>
        <taxon>Magnoliopsida</taxon>
        <taxon>eudicotyledons</taxon>
        <taxon>Gunneridae</taxon>
        <taxon>Pentapetalae</taxon>
        <taxon>rosids</taxon>
        <taxon>fabids</taxon>
        <taxon>Fabales</taxon>
        <taxon>Fabaceae</taxon>
        <taxon>Caesalpinioideae</taxon>
        <taxon>mimosoid clade</taxon>
        <taxon>Acacieae</taxon>
        <taxon>Acacia</taxon>
    </lineage>
</organism>
<feature type="coiled-coil region" evidence="1">
    <location>
        <begin position="305"/>
        <end position="342"/>
    </location>
</feature>
<feature type="coiled-coil region" evidence="1">
    <location>
        <begin position="520"/>
        <end position="585"/>
    </location>
</feature>
<evidence type="ECO:0000313" key="3">
    <source>
        <dbReference type="Proteomes" id="UP001293593"/>
    </source>
</evidence>
<dbReference type="PANTHER" id="PTHR45287:SF4">
    <property type="entry name" value="OS03G0691500 PROTEIN"/>
    <property type="match status" value="1"/>
</dbReference>
<feature type="coiled-coil region" evidence="1">
    <location>
        <begin position="632"/>
        <end position="729"/>
    </location>
</feature>
<accession>A0AAE1K182</accession>
<evidence type="ECO:0000313" key="2">
    <source>
        <dbReference type="EMBL" id="KAK4263089.1"/>
    </source>
</evidence>
<proteinExistence type="predicted"/>
<keyword evidence="1" id="KW-0175">Coiled coil</keyword>
<feature type="coiled-coil region" evidence="1">
    <location>
        <begin position="103"/>
        <end position="279"/>
    </location>
</feature>
<feature type="coiled-coil region" evidence="1">
    <location>
        <begin position="796"/>
        <end position="883"/>
    </location>
</feature>
<evidence type="ECO:0000256" key="1">
    <source>
        <dbReference type="SAM" id="Coils"/>
    </source>
</evidence>
<sequence length="967" mass="113266">MDKAYEELDDAKAEIERLKTELRSKADSLENLKQFQNAQVNQIQEAKLKNEKLEQDVLQKEDIIIEAKQNCEDLKGDLHKKESIIKHLSAANDKLRGDCDAKCKKWEDEKKGLVLALEEAVEKAENQDQQIHVYRQEIESLKGCLSASKRPLEVEKKSEANEELRKSDDILHNLEDENKKVAEQLKWKKEQFKHLEEAHEKLREQFRSSKKEWELEKSLLLDEISSLETKLDSQIRISDNLQNQLQMCSQALAHEESRRKRLEVQVSDYKERFENVSSDYENARFELDQFNSQRDTNVGDMRYTLQTKEAHCKELKYTIQKLEQENNELRVSLKEFQEAQIQEAGASFSQSKLRSKTKSLGNIHRDCASTLQAKEAEWKLQIEKMTGELNGYRFELENKKEAIEELKMELEKKTEAMEELKRELKNSHSLTMELDFLKEEMSLLLLILKQEISEARMKLVIDKEEMDLFNKEREDKRFELMKQLETKNAALIEAQKYIKEELDLINKEREEKCSELMNLLEMKDSALTRAQQEITEEREKAARALKAVDSLSANKEQLDSLQNELDRYKEMLDESTKRQHLLKEKNLQMENDSREKLKEVSDALDTANTELDEKLYEVSEMEYELQIWMSIVERLKNELEENHVMRKELENSLLAQVDFDETIKQEKDSLMYKLQENEEKLEDLQKQVILVEQTAVSSETEKSRYLQIIEEKDKILEELQNEVLCLQQESRRGEFDHEKKLDLEILMHQAASLGHQFSAPWVSFSSQLAEKQAEINLVQDACDKITAAEIIAILENEEKKLMIAELEDDIRDLEHKLKLQEERWSQSEQVASEIEAEMEMKQLTLKGLTDQIETRLKSSDASYHKLKMENRNLLENVSKLLSEREKLLGFIMGLEEKICEFSTTDTRLMDKLGSSIAHSFENDCPGMNISKEDEFLTKENIKMHSPVGTKNLEVVSDARSPFKELNN</sequence>
<protein>
    <submittedName>
        <fullName evidence="2">Uncharacterized protein</fullName>
    </submittedName>
</protein>
<name>A0AAE1K182_9FABA</name>
<dbReference type="Proteomes" id="UP001293593">
    <property type="component" value="Unassembled WGS sequence"/>
</dbReference>
<dbReference type="EMBL" id="JAWXYG010000009">
    <property type="protein sequence ID" value="KAK4263089.1"/>
    <property type="molecule type" value="Genomic_DNA"/>
</dbReference>
<keyword evidence="3" id="KW-1185">Reference proteome</keyword>